<dbReference type="AlphaFoldDB" id="A0A401GMA0"/>
<dbReference type="RefSeq" id="XP_027614238.1">
    <property type="nucleotide sequence ID" value="XM_027758437.1"/>
</dbReference>
<gene>
    <name evidence="2" type="ORF">SCP_0503730</name>
</gene>
<feature type="region of interest" description="Disordered" evidence="1">
    <location>
        <begin position="1"/>
        <end position="111"/>
    </location>
</feature>
<feature type="compositionally biased region" description="Basic and acidic residues" evidence="1">
    <location>
        <begin position="53"/>
        <end position="64"/>
    </location>
</feature>
<feature type="compositionally biased region" description="Low complexity" evidence="1">
    <location>
        <begin position="65"/>
        <end position="74"/>
    </location>
</feature>
<dbReference type="InParanoid" id="A0A401GMA0"/>
<keyword evidence="3" id="KW-1185">Reference proteome</keyword>
<sequence>MHALCTARVSTDQARRERTSTEGGALSGRTGAPRPIRDQEQGRVSCGLGREGIPTERGRGRRADSAGTGAESSGGADGGERGARGRPDTLGLQSGDLDGCGDQNEARWPFRGTVPRPAEWRVERHGSELVIKARMREIGYREMWDARPVQR</sequence>
<dbReference type="GeneID" id="38780242"/>
<name>A0A401GMA0_9APHY</name>
<reference evidence="2 3" key="1">
    <citation type="journal article" date="2018" name="Sci. Rep.">
        <title>Genome sequence of the cauliflower mushroom Sparassis crispa (Hanabiratake) and its association with beneficial usage.</title>
        <authorList>
            <person name="Kiyama R."/>
            <person name="Furutani Y."/>
            <person name="Kawaguchi K."/>
            <person name="Nakanishi T."/>
        </authorList>
    </citation>
    <scope>NUCLEOTIDE SEQUENCE [LARGE SCALE GENOMIC DNA]</scope>
</reference>
<accession>A0A401GMA0</accession>
<feature type="compositionally biased region" description="Basic and acidic residues" evidence="1">
    <location>
        <begin position="78"/>
        <end position="87"/>
    </location>
</feature>
<proteinExistence type="predicted"/>
<protein>
    <submittedName>
        <fullName evidence="2">Uncharacterized protein</fullName>
    </submittedName>
</protein>
<evidence type="ECO:0000313" key="3">
    <source>
        <dbReference type="Proteomes" id="UP000287166"/>
    </source>
</evidence>
<organism evidence="2 3">
    <name type="scientific">Sparassis crispa</name>
    <dbReference type="NCBI Taxonomy" id="139825"/>
    <lineage>
        <taxon>Eukaryota</taxon>
        <taxon>Fungi</taxon>
        <taxon>Dikarya</taxon>
        <taxon>Basidiomycota</taxon>
        <taxon>Agaricomycotina</taxon>
        <taxon>Agaricomycetes</taxon>
        <taxon>Polyporales</taxon>
        <taxon>Sparassidaceae</taxon>
        <taxon>Sparassis</taxon>
    </lineage>
</organism>
<dbReference type="Proteomes" id="UP000287166">
    <property type="component" value="Unassembled WGS sequence"/>
</dbReference>
<evidence type="ECO:0000313" key="2">
    <source>
        <dbReference type="EMBL" id="GBE83325.1"/>
    </source>
</evidence>
<comment type="caution">
    <text evidence="2">The sequence shown here is derived from an EMBL/GenBank/DDBJ whole genome shotgun (WGS) entry which is preliminary data.</text>
</comment>
<evidence type="ECO:0000256" key="1">
    <source>
        <dbReference type="SAM" id="MobiDB-lite"/>
    </source>
</evidence>
<dbReference type="EMBL" id="BFAD01000005">
    <property type="protein sequence ID" value="GBE83325.1"/>
    <property type="molecule type" value="Genomic_DNA"/>
</dbReference>